<feature type="domain" description="Polymerase nucleotidyl transferase" evidence="1">
    <location>
        <begin position="22"/>
        <end position="59"/>
    </location>
</feature>
<proteinExistence type="predicted"/>
<dbReference type="Proteomes" id="UP001299970">
    <property type="component" value="Unassembled WGS sequence"/>
</dbReference>
<dbReference type="Gene3D" id="3.30.460.10">
    <property type="entry name" value="Beta Polymerase, domain 2"/>
    <property type="match status" value="1"/>
</dbReference>
<evidence type="ECO:0000313" key="3">
    <source>
        <dbReference type="Proteomes" id="UP001299970"/>
    </source>
</evidence>
<name>A0ABS9TCM7_9PSEU</name>
<dbReference type="EMBL" id="JAKXMK010000009">
    <property type="protein sequence ID" value="MCH6166290.1"/>
    <property type="molecule type" value="Genomic_DNA"/>
</dbReference>
<dbReference type="SUPFAM" id="SSF81301">
    <property type="entry name" value="Nucleotidyltransferase"/>
    <property type="match status" value="1"/>
</dbReference>
<evidence type="ECO:0000259" key="1">
    <source>
        <dbReference type="Pfam" id="PF01909"/>
    </source>
</evidence>
<evidence type="ECO:0000313" key="2">
    <source>
        <dbReference type="EMBL" id="MCH6166290.1"/>
    </source>
</evidence>
<gene>
    <name evidence="2" type="ORF">MMF94_11395</name>
</gene>
<dbReference type="InterPro" id="IPR002934">
    <property type="entry name" value="Polymerase_NTP_transf_dom"/>
</dbReference>
<sequence>MRHHEETLAAFVADARGEPDAVGVVVVGSVARGTERADSDVDVYLVVTDDAFARAGEQNRLSYVRRDVGTYAGGYVDVKVATEHYLVVAAERGDDPVRASFAGARVAWSRSDDLDDLVARVPVVPDGAWETRVASFIAQARLYGEYFLPQGAKLANDFLRHHAAVHLVTAAGRALLAHHRVLFRGPKYLEETLRTLDRLPEDYLDLMSRVLTNPTPDAGAALLAAVEAFHPWPLPAAETLSVFVRDNELAWLTGTPPPEFS</sequence>
<protein>
    <submittedName>
        <fullName evidence="2">Nucleotidyltransferase domain-containing protein</fullName>
    </submittedName>
</protein>
<dbReference type="Pfam" id="PF01909">
    <property type="entry name" value="NTP_transf_2"/>
    <property type="match status" value="1"/>
</dbReference>
<accession>A0ABS9TCM7</accession>
<reference evidence="2 3" key="1">
    <citation type="submission" date="2022-03" db="EMBL/GenBank/DDBJ databases">
        <title>Pseudonocardia alaer sp. nov., a novel actinomycete isolated from reed forest soil.</title>
        <authorList>
            <person name="Wang L."/>
        </authorList>
    </citation>
    <scope>NUCLEOTIDE SEQUENCE [LARGE SCALE GENOMIC DNA]</scope>
    <source>
        <strain evidence="2 3">Y-16303</strain>
    </source>
</reference>
<dbReference type="InterPro" id="IPR043519">
    <property type="entry name" value="NT_sf"/>
</dbReference>
<organism evidence="2 3">
    <name type="scientific">Pseudonocardia alaniniphila</name>
    <dbReference type="NCBI Taxonomy" id="75291"/>
    <lineage>
        <taxon>Bacteria</taxon>
        <taxon>Bacillati</taxon>
        <taxon>Actinomycetota</taxon>
        <taxon>Actinomycetes</taxon>
        <taxon>Pseudonocardiales</taxon>
        <taxon>Pseudonocardiaceae</taxon>
        <taxon>Pseudonocardia</taxon>
    </lineage>
</organism>
<keyword evidence="3" id="KW-1185">Reference proteome</keyword>
<comment type="caution">
    <text evidence="2">The sequence shown here is derived from an EMBL/GenBank/DDBJ whole genome shotgun (WGS) entry which is preliminary data.</text>
</comment>
<dbReference type="RefSeq" id="WP_241036325.1">
    <property type="nucleotide sequence ID" value="NZ_BAAAJF010000002.1"/>
</dbReference>